<evidence type="ECO:0000256" key="1">
    <source>
        <dbReference type="ARBA" id="ARBA00004141"/>
    </source>
</evidence>
<feature type="transmembrane region" description="Helical" evidence="5">
    <location>
        <begin position="134"/>
        <end position="154"/>
    </location>
</feature>
<keyword evidence="8" id="KW-1185">Reference proteome</keyword>
<feature type="transmembrane region" description="Helical" evidence="5">
    <location>
        <begin position="32"/>
        <end position="49"/>
    </location>
</feature>
<evidence type="ECO:0000256" key="4">
    <source>
        <dbReference type="ARBA" id="ARBA00023136"/>
    </source>
</evidence>
<evidence type="ECO:0000313" key="7">
    <source>
        <dbReference type="EMBL" id="MDA3729971.1"/>
    </source>
</evidence>
<comment type="caution">
    <text evidence="7">The sequence shown here is derived from an EMBL/GenBank/DDBJ whole genome shotgun (WGS) entry which is preliminary data.</text>
</comment>
<evidence type="ECO:0000256" key="2">
    <source>
        <dbReference type="ARBA" id="ARBA00022692"/>
    </source>
</evidence>
<keyword evidence="3 5" id="KW-1133">Transmembrane helix</keyword>
<evidence type="ECO:0000259" key="6">
    <source>
        <dbReference type="Pfam" id="PF04893"/>
    </source>
</evidence>
<evidence type="ECO:0000313" key="8">
    <source>
        <dbReference type="Proteomes" id="UP001169242"/>
    </source>
</evidence>
<dbReference type="Proteomes" id="UP001169242">
    <property type="component" value="Unassembled WGS sequence"/>
</dbReference>
<reference evidence="7" key="1">
    <citation type="journal article" date="2023" name="Int. J. Syst. Evol. Microbiol.">
        <title>&lt;i&gt;Holtiella tumoricola&lt;/i&gt; gen. nov. sp. nov., isolated from a human clinical sample.</title>
        <authorList>
            <person name="Allen-Vercoe E."/>
            <person name="Daigneault M.C."/>
            <person name="Vancuren S.J."/>
            <person name="Cochrane K."/>
            <person name="O'Neal L.L."/>
            <person name="Sankaranarayanan K."/>
            <person name="Lawson P.A."/>
        </authorList>
    </citation>
    <scope>NUCLEOTIDE SEQUENCE</scope>
    <source>
        <strain evidence="7">CC70A</strain>
    </source>
</reference>
<feature type="transmembrane region" description="Helical" evidence="5">
    <location>
        <begin position="69"/>
        <end position="90"/>
    </location>
</feature>
<feature type="transmembrane region" description="Helical" evidence="5">
    <location>
        <begin position="102"/>
        <end position="128"/>
    </location>
</feature>
<keyword evidence="4 5" id="KW-0472">Membrane</keyword>
<dbReference type="RefSeq" id="WP_053985971.1">
    <property type="nucleotide sequence ID" value="NZ_JAQIFT010000004.1"/>
</dbReference>
<sequence>MNKVVEELKYLKYTLFHPFDAFYEIKWRGKGNIWLATVLILAYGIAMILNNQYTGFVVNSFPAYKINSIATFVLTVAPLLLFIVSNWSVSTLCNGKGKIKDLYMVIGYAICPMLLFQVATIAISNIIILEEASLLFAFNAVGMLWFYYLVFCGVTTVHEYTAKESVITLITTAVAAIVIIFISVLYFSLMEQVISFISTLGQEFIRRW</sequence>
<evidence type="ECO:0000256" key="5">
    <source>
        <dbReference type="SAM" id="Phobius"/>
    </source>
</evidence>
<dbReference type="EMBL" id="JAQIFT010000004">
    <property type="protein sequence ID" value="MDA3729971.1"/>
    <property type="molecule type" value="Genomic_DNA"/>
</dbReference>
<keyword evidence="2 5" id="KW-0812">Transmembrane</keyword>
<comment type="subcellular location">
    <subcellularLocation>
        <location evidence="1">Membrane</location>
        <topology evidence="1">Multi-pass membrane protein</topology>
    </subcellularLocation>
</comment>
<protein>
    <submittedName>
        <fullName evidence="7">Yip1 family protein</fullName>
    </submittedName>
</protein>
<dbReference type="GO" id="GO:0016020">
    <property type="term" value="C:membrane"/>
    <property type="evidence" value="ECO:0007669"/>
    <property type="project" value="UniProtKB-SubCell"/>
</dbReference>
<name>A0AA42DJI0_9FIRM</name>
<gene>
    <name evidence="7" type="ORF">PBV87_00390</name>
</gene>
<accession>A0AA42DJI0</accession>
<dbReference type="AlphaFoldDB" id="A0AA42DJI0"/>
<proteinExistence type="predicted"/>
<evidence type="ECO:0000256" key="3">
    <source>
        <dbReference type="ARBA" id="ARBA00022989"/>
    </source>
</evidence>
<feature type="domain" description="Yip1" evidence="6">
    <location>
        <begin position="13"/>
        <end position="182"/>
    </location>
</feature>
<organism evidence="7 8">
    <name type="scientific">Holtiella tumoricola</name>
    <dbReference type="NCBI Taxonomy" id="3018743"/>
    <lineage>
        <taxon>Bacteria</taxon>
        <taxon>Bacillati</taxon>
        <taxon>Bacillota</taxon>
        <taxon>Clostridia</taxon>
        <taxon>Lachnospirales</taxon>
        <taxon>Cellulosilyticaceae</taxon>
        <taxon>Holtiella</taxon>
    </lineage>
</organism>
<feature type="transmembrane region" description="Helical" evidence="5">
    <location>
        <begin position="166"/>
        <end position="189"/>
    </location>
</feature>
<dbReference type="Pfam" id="PF04893">
    <property type="entry name" value="Yip1"/>
    <property type="match status" value="1"/>
</dbReference>
<dbReference type="InterPro" id="IPR006977">
    <property type="entry name" value="Yip1_dom"/>
</dbReference>